<evidence type="ECO:0000256" key="1">
    <source>
        <dbReference type="SAM" id="Phobius"/>
    </source>
</evidence>
<evidence type="ECO:0000313" key="2">
    <source>
        <dbReference type="EMBL" id="AZU64365.1"/>
    </source>
</evidence>
<dbReference type="AlphaFoldDB" id="A0A3Q9QY65"/>
<proteinExistence type="predicted"/>
<dbReference type="Proteomes" id="UP000282892">
    <property type="component" value="Chromosome"/>
</dbReference>
<feature type="transmembrane region" description="Helical" evidence="1">
    <location>
        <begin position="117"/>
        <end position="135"/>
    </location>
</feature>
<name>A0A3Q9QY65_9BACI</name>
<evidence type="ECO:0008006" key="4">
    <source>
        <dbReference type="Google" id="ProtNLM"/>
    </source>
</evidence>
<keyword evidence="1" id="KW-0472">Membrane</keyword>
<dbReference type="RefSeq" id="WP_066388846.1">
    <property type="nucleotide sequence ID" value="NZ_CP022572.1"/>
</dbReference>
<dbReference type="OrthoDB" id="849477at2"/>
<sequence length="182" mass="21138">MFGFGDIIKFLISFFVILPMVTLIHLSGHIFFATLFGGSEKKIKIGCGPIVCSFWNVELRRYYFWNGACEFKSLRHDNRVTNTFIYLGGSLFNLAGIFLIQNLVSEGILDKSVFWDQFIYFSFYMLFFSLFPMDFSDGSPSDGKAVVLTLKNQHERKISDDIQFRKIEEQNESKETFKDHNN</sequence>
<gene>
    <name evidence="2" type="ORF">CHR53_25755</name>
</gene>
<reference evidence="2 3" key="1">
    <citation type="submission" date="2017-07" db="EMBL/GenBank/DDBJ databases">
        <title>The complete genome sequence of Bacillus mesonae strain H20-5, an efficient strain improving plant abiotic stress resistance.</title>
        <authorList>
            <person name="Kim S.Y."/>
            <person name="Song H."/>
            <person name="Sang M.K."/>
            <person name="Weon H.-Y."/>
            <person name="Song J."/>
        </authorList>
    </citation>
    <scope>NUCLEOTIDE SEQUENCE [LARGE SCALE GENOMIC DNA]</scope>
    <source>
        <strain evidence="2 3">H20-5</strain>
    </source>
</reference>
<dbReference type="EMBL" id="CP022572">
    <property type="protein sequence ID" value="AZU64365.1"/>
    <property type="molecule type" value="Genomic_DNA"/>
</dbReference>
<feature type="transmembrane region" description="Helical" evidence="1">
    <location>
        <begin position="12"/>
        <end position="36"/>
    </location>
</feature>
<dbReference type="KEGG" id="nmk:CHR53_25755"/>
<organism evidence="2 3">
    <name type="scientific">Neobacillus mesonae</name>
    <dbReference type="NCBI Taxonomy" id="1193713"/>
    <lineage>
        <taxon>Bacteria</taxon>
        <taxon>Bacillati</taxon>
        <taxon>Bacillota</taxon>
        <taxon>Bacilli</taxon>
        <taxon>Bacillales</taxon>
        <taxon>Bacillaceae</taxon>
        <taxon>Neobacillus</taxon>
    </lineage>
</organism>
<accession>A0A3Q9QY65</accession>
<dbReference type="STRING" id="1193713.GCA_001636315_02052"/>
<protein>
    <recommendedName>
        <fullName evidence="4">Peptidase M50 domain-containing protein</fullName>
    </recommendedName>
</protein>
<keyword evidence="3" id="KW-1185">Reference proteome</keyword>
<evidence type="ECO:0000313" key="3">
    <source>
        <dbReference type="Proteomes" id="UP000282892"/>
    </source>
</evidence>
<keyword evidence="1" id="KW-0812">Transmembrane</keyword>
<feature type="transmembrane region" description="Helical" evidence="1">
    <location>
        <begin position="84"/>
        <end position="105"/>
    </location>
</feature>
<keyword evidence="1" id="KW-1133">Transmembrane helix</keyword>